<name>A0A1I8MWW4_MUSDO</name>
<dbReference type="EnsemblMetazoa" id="MDOA009264-RA">
    <property type="protein sequence ID" value="MDOA009264-PA"/>
    <property type="gene ID" value="MDOA009264"/>
</dbReference>
<evidence type="ECO:0000313" key="1">
    <source>
        <dbReference type="EnsemblMetazoa" id="MDOA009264-PA"/>
    </source>
</evidence>
<accession>A0A1I8MWW4</accession>
<dbReference type="VEuPathDB" id="VectorBase:MDOMA2_006291"/>
<protein>
    <submittedName>
        <fullName evidence="1">Uncharacterized protein</fullName>
    </submittedName>
</protein>
<dbReference type="AlphaFoldDB" id="A0A1I8MWW4"/>
<dbReference type="VEuPathDB" id="VectorBase:MDOA009264"/>
<organism evidence="1">
    <name type="scientific">Musca domestica</name>
    <name type="common">House fly</name>
    <dbReference type="NCBI Taxonomy" id="7370"/>
    <lineage>
        <taxon>Eukaryota</taxon>
        <taxon>Metazoa</taxon>
        <taxon>Ecdysozoa</taxon>
        <taxon>Arthropoda</taxon>
        <taxon>Hexapoda</taxon>
        <taxon>Insecta</taxon>
        <taxon>Pterygota</taxon>
        <taxon>Neoptera</taxon>
        <taxon>Endopterygota</taxon>
        <taxon>Diptera</taxon>
        <taxon>Brachycera</taxon>
        <taxon>Muscomorpha</taxon>
        <taxon>Muscoidea</taxon>
        <taxon>Muscidae</taxon>
        <taxon>Musca</taxon>
    </lineage>
</organism>
<sequence length="240" mass="25954">MNCVAIPPSDEKRNAAGGPSVSSATAALAVTPLHIIHSEVTLTSPLPIEHSSALLGHQGSPSALTNKSQSLQRTTTTHLYCRSLEKDATALAVPHGQRRSSNSRGFASCLRGERDDAFLDYQQRAIQYDMAAAAQAAAQCRAAQQQGNGSSSHCYQQQQQQDYIMDENHPVQVLQTSMCSAGSGGSNFDTTTGRSEYKSKTLPRIHFDNSINDMSLNEGKYFETAPDIWEENSPGNICFS</sequence>
<proteinExistence type="predicted"/>
<reference evidence="1" key="1">
    <citation type="submission" date="2020-05" db="UniProtKB">
        <authorList>
            <consortium name="EnsemblMetazoa"/>
        </authorList>
    </citation>
    <scope>IDENTIFICATION</scope>
    <source>
        <strain evidence="1">Aabys</strain>
    </source>
</reference>